<dbReference type="PROSITE" id="PS50011">
    <property type="entry name" value="PROTEIN_KINASE_DOM"/>
    <property type="match status" value="1"/>
</dbReference>
<evidence type="ECO:0000256" key="3">
    <source>
        <dbReference type="ARBA" id="ARBA00022475"/>
    </source>
</evidence>
<keyword evidence="10" id="KW-0472">Membrane</keyword>
<dbReference type="PROSITE" id="PS50001">
    <property type="entry name" value="SH2"/>
    <property type="match status" value="1"/>
</dbReference>
<dbReference type="InterPro" id="IPR000719">
    <property type="entry name" value="Prot_kinase_dom"/>
</dbReference>
<keyword evidence="3" id="KW-1003">Cell membrane</keyword>
<dbReference type="InterPro" id="IPR036860">
    <property type="entry name" value="SH2_dom_sf"/>
</dbReference>
<dbReference type="GO" id="GO:0005737">
    <property type="term" value="C:cytoplasm"/>
    <property type="evidence" value="ECO:0007669"/>
    <property type="project" value="UniProtKB-SubCell"/>
</dbReference>
<keyword evidence="6 15" id="KW-0547">Nucleotide-binding</keyword>
<comment type="catalytic activity">
    <reaction evidence="12 16">
        <text>L-tyrosyl-[protein] + ATP = O-phospho-L-tyrosyl-[protein] + ADP + H(+)</text>
        <dbReference type="Rhea" id="RHEA:10596"/>
        <dbReference type="Rhea" id="RHEA-COMP:10136"/>
        <dbReference type="Rhea" id="RHEA-COMP:20101"/>
        <dbReference type="ChEBI" id="CHEBI:15378"/>
        <dbReference type="ChEBI" id="CHEBI:30616"/>
        <dbReference type="ChEBI" id="CHEBI:46858"/>
        <dbReference type="ChEBI" id="CHEBI:61978"/>
        <dbReference type="ChEBI" id="CHEBI:456216"/>
        <dbReference type="EC" id="2.7.10.2"/>
    </reaction>
</comment>
<comment type="similarity">
    <text evidence="13">Belongs to the protein kinase superfamily. Tyr protein kinase family. Fes/fps subfamily.</text>
</comment>
<feature type="binding site" evidence="15">
    <location>
        <position position="228"/>
    </location>
    <ligand>
        <name>ATP</name>
        <dbReference type="ChEBI" id="CHEBI:30616"/>
    </ligand>
</feature>
<dbReference type="CDD" id="cd10361">
    <property type="entry name" value="SH2_Fps_family"/>
    <property type="match status" value="1"/>
</dbReference>
<gene>
    <name evidence="20" type="ORF">CYNAS_LOCUS3709</name>
</gene>
<feature type="domain" description="SH2" evidence="18">
    <location>
        <begin position="90"/>
        <end position="183"/>
    </location>
</feature>
<dbReference type="InterPro" id="IPR008266">
    <property type="entry name" value="Tyr_kinase_AS"/>
</dbReference>
<dbReference type="FunFam" id="3.30.200.20:FF:000194">
    <property type="entry name" value="protein-tyrosine kinase 2-beta isoform X1"/>
    <property type="match status" value="1"/>
</dbReference>
<keyword evidence="7 16" id="KW-0418">Kinase</keyword>
<proteinExistence type="inferred from homology"/>
<dbReference type="SMART" id="SM00219">
    <property type="entry name" value="TyrKc"/>
    <property type="match status" value="1"/>
</dbReference>
<keyword evidence="5 16" id="KW-0808">Transferase</keyword>
<dbReference type="Gene3D" id="3.30.200.20">
    <property type="entry name" value="Phosphorylase Kinase, domain 1"/>
    <property type="match status" value="1"/>
</dbReference>
<dbReference type="PROSITE" id="PS00109">
    <property type="entry name" value="PROTEIN_KINASE_TYR"/>
    <property type="match status" value="1"/>
</dbReference>
<evidence type="ECO:0000256" key="16">
    <source>
        <dbReference type="RuleBase" id="RU362096"/>
    </source>
</evidence>
<feature type="region of interest" description="Disordered" evidence="17">
    <location>
        <begin position="39"/>
        <end position="60"/>
    </location>
</feature>
<accession>A0AA36GJB3</accession>
<dbReference type="InterPro" id="IPR035849">
    <property type="entry name" value="Fes/Fps/Fer_SH2"/>
</dbReference>
<evidence type="ECO:0000256" key="9">
    <source>
        <dbReference type="ARBA" id="ARBA00022999"/>
    </source>
</evidence>
<comment type="subcellular location">
    <subcellularLocation>
        <location evidence="1">Cell membrane</location>
        <topology evidence="1">Peripheral membrane protein</topology>
    </subcellularLocation>
    <subcellularLocation>
        <location evidence="2">Cytoplasm</location>
    </subcellularLocation>
</comment>
<evidence type="ECO:0000256" key="7">
    <source>
        <dbReference type="ARBA" id="ARBA00022777"/>
    </source>
</evidence>
<dbReference type="EC" id="2.7.10.2" evidence="16"/>
<feature type="domain" description="Protein kinase" evidence="19">
    <location>
        <begin position="195"/>
        <end position="456"/>
    </location>
</feature>
<dbReference type="EMBL" id="CATQJL010000001">
    <property type="protein sequence ID" value="CAJ0591726.1"/>
    <property type="molecule type" value="Genomic_DNA"/>
</dbReference>
<keyword evidence="8 15" id="KW-0067">ATP-binding</keyword>
<feature type="compositionally biased region" description="Low complexity" evidence="17">
    <location>
        <begin position="39"/>
        <end position="52"/>
    </location>
</feature>
<dbReference type="Gene3D" id="3.30.505.10">
    <property type="entry name" value="SH2 domain"/>
    <property type="match status" value="1"/>
</dbReference>
<dbReference type="GO" id="GO:0005524">
    <property type="term" value="F:ATP binding"/>
    <property type="evidence" value="ECO:0007669"/>
    <property type="project" value="UniProtKB-UniRule"/>
</dbReference>
<name>A0AA36GJB3_CYLNA</name>
<dbReference type="AlphaFoldDB" id="A0AA36GJB3"/>
<organism evidence="20 21">
    <name type="scientific">Cylicocyclus nassatus</name>
    <name type="common">Nematode worm</name>
    <dbReference type="NCBI Taxonomy" id="53992"/>
    <lineage>
        <taxon>Eukaryota</taxon>
        <taxon>Metazoa</taxon>
        <taxon>Ecdysozoa</taxon>
        <taxon>Nematoda</taxon>
        <taxon>Chromadorea</taxon>
        <taxon>Rhabditida</taxon>
        <taxon>Rhabditina</taxon>
        <taxon>Rhabditomorpha</taxon>
        <taxon>Strongyloidea</taxon>
        <taxon>Strongylidae</taxon>
        <taxon>Cylicocyclus</taxon>
    </lineage>
</organism>
<keyword evidence="21" id="KW-1185">Reference proteome</keyword>
<dbReference type="Pfam" id="PF07714">
    <property type="entry name" value="PK_Tyr_Ser-Thr"/>
    <property type="match status" value="1"/>
</dbReference>
<evidence type="ECO:0000256" key="5">
    <source>
        <dbReference type="ARBA" id="ARBA00022679"/>
    </source>
</evidence>
<dbReference type="CDD" id="cd00192">
    <property type="entry name" value="PTKc"/>
    <property type="match status" value="1"/>
</dbReference>
<dbReference type="InterPro" id="IPR017441">
    <property type="entry name" value="Protein_kinase_ATP_BS"/>
</dbReference>
<evidence type="ECO:0000256" key="4">
    <source>
        <dbReference type="ARBA" id="ARBA00022490"/>
    </source>
</evidence>
<dbReference type="InterPro" id="IPR020635">
    <property type="entry name" value="Tyr_kinase_cat_dom"/>
</dbReference>
<evidence type="ECO:0000256" key="6">
    <source>
        <dbReference type="ARBA" id="ARBA00022741"/>
    </source>
</evidence>
<protein>
    <recommendedName>
        <fullName evidence="16">Tyrosine-protein kinase</fullName>
        <ecNumber evidence="16">2.7.10.2</ecNumber>
    </recommendedName>
</protein>
<keyword evidence="4" id="KW-0963">Cytoplasm</keyword>
<evidence type="ECO:0000256" key="17">
    <source>
        <dbReference type="SAM" id="MobiDB-lite"/>
    </source>
</evidence>
<comment type="caution">
    <text evidence="20">The sequence shown here is derived from an EMBL/GenBank/DDBJ whole genome shotgun (WGS) entry which is preliminary data.</text>
</comment>
<evidence type="ECO:0000256" key="2">
    <source>
        <dbReference type="ARBA" id="ARBA00004496"/>
    </source>
</evidence>
<dbReference type="PANTHER" id="PTHR24418">
    <property type="entry name" value="TYROSINE-PROTEIN KINASE"/>
    <property type="match status" value="1"/>
</dbReference>
<dbReference type="GO" id="GO:0005886">
    <property type="term" value="C:plasma membrane"/>
    <property type="evidence" value="ECO:0007669"/>
    <property type="project" value="UniProtKB-SubCell"/>
</dbReference>
<dbReference type="Proteomes" id="UP001176961">
    <property type="component" value="Unassembled WGS sequence"/>
</dbReference>
<evidence type="ECO:0000313" key="20">
    <source>
        <dbReference type="EMBL" id="CAJ0591726.1"/>
    </source>
</evidence>
<dbReference type="SUPFAM" id="SSF56112">
    <property type="entry name" value="Protein kinase-like (PK-like)"/>
    <property type="match status" value="1"/>
</dbReference>
<evidence type="ECO:0000313" key="21">
    <source>
        <dbReference type="Proteomes" id="UP001176961"/>
    </source>
</evidence>
<dbReference type="SUPFAM" id="SSF55550">
    <property type="entry name" value="SH2 domain"/>
    <property type="match status" value="1"/>
</dbReference>
<dbReference type="InterPro" id="IPR050198">
    <property type="entry name" value="Non-receptor_tyrosine_kinases"/>
</dbReference>
<evidence type="ECO:0000256" key="15">
    <source>
        <dbReference type="PROSITE-ProRule" id="PRU10141"/>
    </source>
</evidence>
<evidence type="ECO:0000256" key="12">
    <source>
        <dbReference type="ARBA" id="ARBA00051245"/>
    </source>
</evidence>
<evidence type="ECO:0000259" key="19">
    <source>
        <dbReference type="PROSITE" id="PS50011"/>
    </source>
</evidence>
<reference evidence="20" key="1">
    <citation type="submission" date="2023-07" db="EMBL/GenBank/DDBJ databases">
        <authorList>
            <consortium name="CYATHOMIX"/>
        </authorList>
    </citation>
    <scope>NUCLEOTIDE SEQUENCE</scope>
    <source>
        <strain evidence="20">N/A</strain>
    </source>
</reference>
<dbReference type="Pfam" id="PF00017">
    <property type="entry name" value="SH2"/>
    <property type="match status" value="1"/>
</dbReference>
<evidence type="ECO:0000259" key="18">
    <source>
        <dbReference type="PROSITE" id="PS50001"/>
    </source>
</evidence>
<evidence type="ECO:0000256" key="11">
    <source>
        <dbReference type="ARBA" id="ARBA00023137"/>
    </source>
</evidence>
<dbReference type="InterPro" id="IPR001245">
    <property type="entry name" value="Ser-Thr/Tyr_kinase_cat_dom"/>
</dbReference>
<keyword evidence="9 14" id="KW-0727">SH2 domain</keyword>
<dbReference type="GO" id="GO:0004715">
    <property type="term" value="F:non-membrane spanning protein tyrosine kinase activity"/>
    <property type="evidence" value="ECO:0007669"/>
    <property type="project" value="UniProtKB-EC"/>
</dbReference>
<dbReference type="PROSITE" id="PS00107">
    <property type="entry name" value="PROTEIN_KINASE_ATP"/>
    <property type="match status" value="1"/>
</dbReference>
<dbReference type="InterPro" id="IPR000980">
    <property type="entry name" value="SH2"/>
</dbReference>
<dbReference type="PRINTS" id="PR00109">
    <property type="entry name" value="TYRKINASE"/>
</dbReference>
<dbReference type="InterPro" id="IPR011009">
    <property type="entry name" value="Kinase-like_dom_sf"/>
</dbReference>
<evidence type="ECO:0000256" key="14">
    <source>
        <dbReference type="PROSITE-ProRule" id="PRU00191"/>
    </source>
</evidence>
<evidence type="ECO:0000256" key="13">
    <source>
        <dbReference type="ARBA" id="ARBA00061333"/>
    </source>
</evidence>
<keyword evidence="11 16" id="KW-0829">Tyrosine-protein kinase</keyword>
<evidence type="ECO:0000256" key="8">
    <source>
        <dbReference type="ARBA" id="ARBA00022840"/>
    </source>
</evidence>
<evidence type="ECO:0000256" key="10">
    <source>
        <dbReference type="ARBA" id="ARBA00023136"/>
    </source>
</evidence>
<evidence type="ECO:0000256" key="1">
    <source>
        <dbReference type="ARBA" id="ARBA00004202"/>
    </source>
</evidence>
<dbReference type="SMART" id="SM00252">
    <property type="entry name" value="SH2"/>
    <property type="match status" value="1"/>
</dbReference>
<dbReference type="Gene3D" id="1.10.510.10">
    <property type="entry name" value="Transferase(Phosphotransferase) domain 1"/>
    <property type="match status" value="1"/>
</dbReference>
<sequence>MTERSRTRKSISKSRDVKYDVAVEEADEVAYKLFSTSTASTGTASNAPASASGKSKTIDTKKPPSAVINALKKVTEFHGSVGVPLEDEPFYHGYMERKEAEKCLTKIGEFLVRKSFIRNNEGYIISIRVGTDRVLHLHVQEIVAQRLYWVRTFCFTSISDLVRYHMTLKAPVYENDIKLLSYLEREQWQLYHEQIVLGRLLGHGEFGEVFQGTFTIGLFSKPIEVAVKTLKEGSLSSDDRVTFLREANVMLKLQHKHIIRLYGVATQKEPIMIVMELAPGGSLLEKIRKTKLDLAHKRKYCYHAMCGMEYLESQQVIHRDVAARNCLISGSDVCKISDFGLSMLGQLHKEKQMIKVPVRFLAPETLTHATYSSKSDVWSYGVLMFEVFSDGEIPYKEVKTLKDVRKKVIQGLRLKPPPDMPEEDANIMMRCFETDPEARTSFSLLKQDYKKYQPNVLGKLVDFFKDKAEASATAVKS</sequence>